<name>A0ABM8DD69_9GAMM</name>
<gene>
    <name evidence="1" type="ORF">LA521A_17450</name>
</gene>
<reference evidence="1 2" key="1">
    <citation type="journal article" date="2023" name="Int. J. Syst. Evol. Microbiol.">
        <title>Physiological and genomic analyses of cobalamin (vitamin B12)-auxotrophy of Lysobacter auxotrophicus sp. nov., a methionine-auxotrophic chitinolytic bacterium isolated from chitin-treated soil.</title>
        <authorList>
            <person name="Saito A."/>
            <person name="Dohra H."/>
            <person name="Hamada M."/>
            <person name="Moriuchi R."/>
            <person name="Kotsuchibashi Y."/>
            <person name="Mori K."/>
        </authorList>
    </citation>
    <scope>NUCLEOTIDE SEQUENCE [LARGE SCALE GENOMIC DNA]</scope>
    <source>
        <strain evidence="1 2">5-21a</strain>
    </source>
</reference>
<dbReference type="RefSeq" id="WP_281781924.1">
    <property type="nucleotide sequence ID" value="NZ_AP027041.1"/>
</dbReference>
<organism evidence="1 2">
    <name type="scientific">Lysobacter auxotrophicus</name>
    <dbReference type="NCBI Taxonomy" id="2992573"/>
    <lineage>
        <taxon>Bacteria</taxon>
        <taxon>Pseudomonadati</taxon>
        <taxon>Pseudomonadota</taxon>
        <taxon>Gammaproteobacteria</taxon>
        <taxon>Lysobacterales</taxon>
        <taxon>Lysobacteraceae</taxon>
        <taxon>Lysobacter</taxon>
    </lineage>
</organism>
<sequence>MGNTLEHFDPASEGFALVAESLEAAGVSLEPATHPDTDDTLPD</sequence>
<evidence type="ECO:0000313" key="2">
    <source>
        <dbReference type="Proteomes" id="UP001317822"/>
    </source>
</evidence>
<evidence type="ECO:0000313" key="1">
    <source>
        <dbReference type="EMBL" id="BDU16544.1"/>
    </source>
</evidence>
<protein>
    <submittedName>
        <fullName evidence="1">Uncharacterized protein</fullName>
    </submittedName>
</protein>
<dbReference type="Proteomes" id="UP001317822">
    <property type="component" value="Chromosome"/>
</dbReference>
<accession>A0ABM8DD69</accession>
<proteinExistence type="predicted"/>
<keyword evidence="2" id="KW-1185">Reference proteome</keyword>
<dbReference type="EMBL" id="AP027041">
    <property type="protein sequence ID" value="BDU16544.1"/>
    <property type="molecule type" value="Genomic_DNA"/>
</dbReference>